<gene>
    <name evidence="2" type="ORF">LH29_01860</name>
</gene>
<dbReference type="STRING" id="1544798.LH29_01860"/>
<dbReference type="EMBL" id="JRHC01000001">
    <property type="protein sequence ID" value="KJF44284.1"/>
    <property type="molecule type" value="Genomic_DNA"/>
</dbReference>
<evidence type="ECO:0000313" key="2">
    <source>
        <dbReference type="EMBL" id="KJF44284.1"/>
    </source>
</evidence>
<evidence type="ECO:0000256" key="1">
    <source>
        <dbReference type="SAM" id="MobiDB-lite"/>
    </source>
</evidence>
<feature type="region of interest" description="Disordered" evidence="1">
    <location>
        <begin position="1"/>
        <end position="30"/>
    </location>
</feature>
<reference evidence="2 3" key="1">
    <citation type="submission" date="2014-09" db="EMBL/GenBank/DDBJ databases">
        <title>Draft Genome Sequence of Draconibacterium sp. JN14CK-3.</title>
        <authorList>
            <person name="Dong C."/>
            <person name="Lai Q."/>
            <person name="Shao Z."/>
        </authorList>
    </citation>
    <scope>NUCLEOTIDE SEQUENCE [LARGE SCALE GENOMIC DNA]</scope>
    <source>
        <strain evidence="2 3">JN14CK-3</strain>
    </source>
</reference>
<dbReference type="AlphaFoldDB" id="A0A0D8JC46"/>
<proteinExistence type="predicted"/>
<comment type="caution">
    <text evidence="2">The sequence shown here is derived from an EMBL/GenBank/DDBJ whole genome shotgun (WGS) entry which is preliminary data.</text>
</comment>
<sequence length="110" mass="12835">MKPKKILQIPEERLSKSSNNQKQKRYTRSLPENFKGTGEVKPYYFSLVQKTDRGFCYEVTLNGIVTHYETFRRKINKRFGCISYPGSSSFGIWAWTFQSRNAAIAKLQTL</sequence>
<protein>
    <submittedName>
        <fullName evidence="2">Uncharacterized protein</fullName>
    </submittedName>
</protein>
<evidence type="ECO:0000313" key="3">
    <source>
        <dbReference type="Proteomes" id="UP000032544"/>
    </source>
</evidence>
<keyword evidence="3" id="KW-1185">Reference proteome</keyword>
<name>A0A0D8JC46_9BACT</name>
<organism evidence="2 3">
    <name type="scientific">Draconibacterium sediminis</name>
    <dbReference type="NCBI Taxonomy" id="1544798"/>
    <lineage>
        <taxon>Bacteria</taxon>
        <taxon>Pseudomonadati</taxon>
        <taxon>Bacteroidota</taxon>
        <taxon>Bacteroidia</taxon>
        <taxon>Marinilabiliales</taxon>
        <taxon>Prolixibacteraceae</taxon>
        <taxon>Draconibacterium</taxon>
    </lineage>
</organism>
<dbReference type="Proteomes" id="UP000032544">
    <property type="component" value="Unassembled WGS sequence"/>
</dbReference>
<accession>A0A0D8JC46</accession>